<keyword evidence="4" id="KW-1185">Reference proteome</keyword>
<feature type="domain" description="Ysc84 actin-binding" evidence="2">
    <location>
        <begin position="100"/>
        <end position="188"/>
    </location>
</feature>
<organism evidence="3 4">
    <name type="scientific">Sulfurisoma sediminicola</name>
    <dbReference type="NCBI Taxonomy" id="1381557"/>
    <lineage>
        <taxon>Bacteria</taxon>
        <taxon>Pseudomonadati</taxon>
        <taxon>Pseudomonadota</taxon>
        <taxon>Betaproteobacteria</taxon>
        <taxon>Nitrosomonadales</taxon>
        <taxon>Sterolibacteriaceae</taxon>
        <taxon>Sulfurisoma</taxon>
    </lineage>
</organism>
<dbReference type="AlphaFoldDB" id="A0A497XQ12"/>
<protein>
    <submittedName>
        <fullName evidence="3">Lipid-binding SYLF domain-containing protein</fullName>
    </submittedName>
</protein>
<name>A0A497XQ12_9PROT</name>
<gene>
    <name evidence="3" type="ORF">DFR35_0793</name>
</gene>
<comment type="caution">
    <text evidence="3">The sequence shown here is derived from an EMBL/GenBank/DDBJ whole genome shotgun (WGS) entry which is preliminary data.</text>
</comment>
<accession>A0A497XQ12</accession>
<evidence type="ECO:0000313" key="3">
    <source>
        <dbReference type="EMBL" id="RLJ68239.1"/>
    </source>
</evidence>
<dbReference type="Proteomes" id="UP000268908">
    <property type="component" value="Unassembled WGS sequence"/>
</dbReference>
<dbReference type="OrthoDB" id="117166at2"/>
<evidence type="ECO:0000259" key="2">
    <source>
        <dbReference type="Pfam" id="PF04366"/>
    </source>
</evidence>
<feature type="signal peptide" evidence="1">
    <location>
        <begin position="1"/>
        <end position="22"/>
    </location>
</feature>
<keyword evidence="1" id="KW-0732">Signal</keyword>
<dbReference type="EMBL" id="RCCI01000004">
    <property type="protein sequence ID" value="RLJ68239.1"/>
    <property type="molecule type" value="Genomic_DNA"/>
</dbReference>
<proteinExistence type="predicted"/>
<dbReference type="Pfam" id="PF04366">
    <property type="entry name" value="Ysc84"/>
    <property type="match status" value="1"/>
</dbReference>
<dbReference type="RefSeq" id="WP_121240156.1">
    <property type="nucleotide sequence ID" value="NZ_BHVV01000001.1"/>
</dbReference>
<feature type="chain" id="PRO_5019779633" evidence="1">
    <location>
        <begin position="23"/>
        <end position="188"/>
    </location>
</feature>
<reference evidence="3 4" key="1">
    <citation type="submission" date="2018-10" db="EMBL/GenBank/DDBJ databases">
        <title>Genomic Encyclopedia of Type Strains, Phase IV (KMG-IV): sequencing the most valuable type-strain genomes for metagenomic binning, comparative biology and taxonomic classification.</title>
        <authorList>
            <person name="Goeker M."/>
        </authorList>
    </citation>
    <scope>NUCLEOTIDE SEQUENCE [LARGE SCALE GENOMIC DNA]</scope>
    <source>
        <strain evidence="3 4">DSM 26916</strain>
    </source>
</reference>
<evidence type="ECO:0000256" key="1">
    <source>
        <dbReference type="SAM" id="SignalP"/>
    </source>
</evidence>
<dbReference type="InterPro" id="IPR007461">
    <property type="entry name" value="Ysc84_actin-binding"/>
</dbReference>
<sequence>MKELIALLLTGIVMLAGVPAFAAKGDADKARAEIRKTSKDILAQLYKQQPSAKKAVASAAGYAVFSNFGMKIFVAGSGSGKGVAVNAKSKKEVFMKMIEVQAGLGLGVKTFRLVFVFENEKGWNNFVNSGWEAGTQATAAAKSGDSGAAYQGAISVAPGVWLYQMTDKGLAVEATVKGTKYYKDDDLN</sequence>
<evidence type="ECO:0000313" key="4">
    <source>
        <dbReference type="Proteomes" id="UP000268908"/>
    </source>
</evidence>